<dbReference type="GeneID" id="20189538"/>
<feature type="region of interest" description="Disordered" evidence="1">
    <location>
        <begin position="50"/>
        <end position="74"/>
    </location>
</feature>
<reference evidence="2 3" key="2">
    <citation type="submission" date="2013-11" db="EMBL/GenBank/DDBJ databases">
        <title>The Genome Sequence of Phytophthora parasitica INRA-310.</title>
        <authorList>
            <consortium name="The Broad Institute Genomics Platform"/>
            <person name="Russ C."/>
            <person name="Tyler B."/>
            <person name="Panabieres F."/>
            <person name="Shan W."/>
            <person name="Tripathy S."/>
            <person name="Grunwald N."/>
            <person name="Machado M."/>
            <person name="Johnson C.S."/>
            <person name="Arredondo F."/>
            <person name="Hong C."/>
            <person name="Coffey M."/>
            <person name="Young S.K."/>
            <person name="Zeng Q."/>
            <person name="Gargeya S."/>
            <person name="Fitzgerald M."/>
            <person name="Abouelleil A."/>
            <person name="Alvarado L."/>
            <person name="Chapman S.B."/>
            <person name="Gainer-Dewar J."/>
            <person name="Goldberg J."/>
            <person name="Griggs A."/>
            <person name="Gujja S."/>
            <person name="Hansen M."/>
            <person name="Howarth C."/>
            <person name="Imamovic A."/>
            <person name="Ireland A."/>
            <person name="Larimer J."/>
            <person name="McCowan C."/>
            <person name="Murphy C."/>
            <person name="Pearson M."/>
            <person name="Poon T.W."/>
            <person name="Priest M."/>
            <person name="Roberts A."/>
            <person name="Saif S."/>
            <person name="Shea T."/>
            <person name="Sykes S."/>
            <person name="Wortman J."/>
            <person name="Nusbaum C."/>
            <person name="Birren B."/>
        </authorList>
    </citation>
    <scope>NUCLEOTIDE SEQUENCE [LARGE SCALE GENOMIC DNA]</scope>
    <source>
        <strain evidence="2 3">INRA-310</strain>
    </source>
</reference>
<proteinExistence type="predicted"/>
<dbReference type="EMBL" id="KI669562">
    <property type="protein sequence ID" value="ETN22554.1"/>
    <property type="molecule type" value="Genomic_DNA"/>
</dbReference>
<feature type="region of interest" description="Disordered" evidence="1">
    <location>
        <begin position="1"/>
        <end position="22"/>
    </location>
</feature>
<evidence type="ECO:0000313" key="2">
    <source>
        <dbReference type="EMBL" id="ETN22554.1"/>
    </source>
</evidence>
<dbReference type="VEuPathDB" id="FungiDB:PPTG_20939"/>
<dbReference type="RefSeq" id="XP_008892614.1">
    <property type="nucleotide sequence ID" value="XM_008894366.1"/>
</dbReference>
<organism evidence="2 3">
    <name type="scientific">Phytophthora nicotianae (strain INRA-310)</name>
    <name type="common">Phytophthora parasitica</name>
    <dbReference type="NCBI Taxonomy" id="761204"/>
    <lineage>
        <taxon>Eukaryota</taxon>
        <taxon>Sar</taxon>
        <taxon>Stramenopiles</taxon>
        <taxon>Oomycota</taxon>
        <taxon>Peronosporomycetes</taxon>
        <taxon>Peronosporales</taxon>
        <taxon>Peronosporaceae</taxon>
        <taxon>Phytophthora</taxon>
    </lineage>
</organism>
<reference evidence="3" key="1">
    <citation type="submission" date="2011-12" db="EMBL/GenBank/DDBJ databases">
        <authorList>
            <consortium name="The Broad Institute Genome Sequencing Platform"/>
            <person name="Russ C."/>
            <person name="Tyler B."/>
            <person name="Panabieres F."/>
            <person name="Shan W."/>
            <person name="Tripathy S."/>
            <person name="Grunwald N."/>
            <person name="Machado M."/>
            <person name="Young S.K."/>
            <person name="Zeng Q."/>
            <person name="Gargeya S."/>
            <person name="Fitzgerald M."/>
            <person name="Haas B."/>
            <person name="Abouelleil A."/>
            <person name="Alvarado L."/>
            <person name="Arachchi H.M."/>
            <person name="Berlin A."/>
            <person name="Chapman S.B."/>
            <person name="Gearin G."/>
            <person name="Goldberg J."/>
            <person name="Griggs A."/>
            <person name="Gujja S."/>
            <person name="Hansen M."/>
            <person name="Heiman D."/>
            <person name="Howarth C."/>
            <person name="Larimer J."/>
            <person name="Lui A."/>
            <person name="MacDonald P.J.P."/>
            <person name="McCowen C."/>
            <person name="Montmayeur A."/>
            <person name="Murphy C."/>
            <person name="Neiman D."/>
            <person name="Pearson M."/>
            <person name="Priest M."/>
            <person name="Roberts A."/>
            <person name="Saif S."/>
            <person name="Shea T."/>
            <person name="Sisk P."/>
            <person name="Stolte C."/>
            <person name="Sykes S."/>
            <person name="Wortman J."/>
            <person name="Nusbaum C."/>
            <person name="Birren B."/>
        </authorList>
    </citation>
    <scope>NUCLEOTIDE SEQUENCE [LARGE SCALE GENOMIC DNA]</scope>
    <source>
        <strain evidence="3">INRA-310</strain>
    </source>
</reference>
<protein>
    <submittedName>
        <fullName evidence="2">Uncharacterized protein</fullName>
    </submittedName>
</protein>
<name>W2RCZ5_PHYN3</name>
<sequence length="74" mass="8618">MTRNPKIARTPYNQPQRTSRRLRQSVVVAPRNTTKCFIAFKHTQSVNYAESTRPSATPHRFGAKYPEQRKKCVK</sequence>
<evidence type="ECO:0000256" key="1">
    <source>
        <dbReference type="SAM" id="MobiDB-lite"/>
    </source>
</evidence>
<dbReference type="Proteomes" id="UP000018817">
    <property type="component" value="Unassembled WGS sequence"/>
</dbReference>
<accession>W2RCZ5</accession>
<dbReference type="AlphaFoldDB" id="W2RCZ5"/>
<evidence type="ECO:0000313" key="3">
    <source>
        <dbReference type="Proteomes" id="UP000018817"/>
    </source>
</evidence>
<gene>
    <name evidence="2" type="ORF">PPTG_20939</name>
</gene>